<dbReference type="Proteomes" id="UP000265715">
    <property type="component" value="Unassembled WGS sequence"/>
</dbReference>
<gene>
    <name evidence="3" type="primary">ygfZ</name>
    <name evidence="3" type="ORF">Mterra_00542</name>
</gene>
<dbReference type="InterPro" id="IPR045179">
    <property type="entry name" value="YgfZ/GcvT"/>
</dbReference>
<dbReference type="PANTHER" id="PTHR22602:SF0">
    <property type="entry name" value="TRANSFERASE CAF17, MITOCHONDRIAL-RELATED"/>
    <property type="match status" value="1"/>
</dbReference>
<dbReference type="Gene3D" id="3.30.1360.120">
    <property type="entry name" value="Probable tRNA modification gtpase trme, domain 1"/>
    <property type="match status" value="1"/>
</dbReference>
<dbReference type="PANTHER" id="PTHR22602">
    <property type="entry name" value="TRANSFERASE CAF17, MITOCHONDRIAL-RELATED"/>
    <property type="match status" value="1"/>
</dbReference>
<dbReference type="SUPFAM" id="SSF103025">
    <property type="entry name" value="Folate-binding domain"/>
    <property type="match status" value="1"/>
</dbReference>
<dbReference type="GO" id="GO:0016226">
    <property type="term" value="P:iron-sulfur cluster assembly"/>
    <property type="evidence" value="ECO:0007669"/>
    <property type="project" value="TreeGrafter"/>
</dbReference>
<dbReference type="InterPro" id="IPR006222">
    <property type="entry name" value="GCVT_N"/>
</dbReference>
<organism evidence="3 4">
    <name type="scientific">Calidithermus terrae</name>
    <dbReference type="NCBI Taxonomy" id="1408545"/>
    <lineage>
        <taxon>Bacteria</taxon>
        <taxon>Thermotogati</taxon>
        <taxon>Deinococcota</taxon>
        <taxon>Deinococci</taxon>
        <taxon>Thermales</taxon>
        <taxon>Thermaceae</taxon>
        <taxon>Calidithermus</taxon>
    </lineage>
</organism>
<proteinExistence type="predicted"/>
<evidence type="ECO:0000256" key="1">
    <source>
        <dbReference type="ARBA" id="ARBA00022946"/>
    </source>
</evidence>
<evidence type="ECO:0000313" key="3">
    <source>
        <dbReference type="EMBL" id="RIH90311.1"/>
    </source>
</evidence>
<evidence type="ECO:0000259" key="2">
    <source>
        <dbReference type="Pfam" id="PF01571"/>
    </source>
</evidence>
<dbReference type="EMBL" id="QXDL01000012">
    <property type="protein sequence ID" value="RIH90311.1"/>
    <property type="molecule type" value="Genomic_DNA"/>
</dbReference>
<feature type="domain" description="GCVT N-terminal" evidence="2">
    <location>
        <begin position="6"/>
        <end position="128"/>
    </location>
</feature>
<comment type="caution">
    <text evidence="3">The sequence shown here is derived from an EMBL/GenBank/DDBJ whole genome shotgun (WGS) entry which is preliminary data.</text>
</comment>
<protein>
    <submittedName>
        <fullName evidence="3">tRNA-modifying protein YgfZ</fullName>
    </submittedName>
</protein>
<evidence type="ECO:0000313" key="4">
    <source>
        <dbReference type="Proteomes" id="UP000265715"/>
    </source>
</evidence>
<dbReference type="InterPro" id="IPR027266">
    <property type="entry name" value="TrmE/GcvT-like"/>
</dbReference>
<dbReference type="InterPro" id="IPR017703">
    <property type="entry name" value="YgfZ/GCV_T_CS"/>
</dbReference>
<name>A0A399F6Q8_9DEIN</name>
<dbReference type="RefSeq" id="WP_119313768.1">
    <property type="nucleotide sequence ID" value="NZ_QXDL01000012.1"/>
</dbReference>
<keyword evidence="1" id="KW-0809">Transit peptide</keyword>
<dbReference type="AlphaFoldDB" id="A0A399F6Q8"/>
<keyword evidence="4" id="KW-1185">Reference proteome</keyword>
<accession>A0A399F6Q8</accession>
<dbReference type="PIRSF" id="PIRSF006487">
    <property type="entry name" value="GcvT"/>
    <property type="match status" value="1"/>
</dbReference>
<sequence>MRSAVAAPSEAELEALRQGAGLVRQAGGLLEVRGADRADFLHNQCTSHVKGLPPGGWLETLFLNNRGQVEFLGEVFHLPERLWLTTDRPAELRQRFLRYIIFDQVEVAELPGYALLELVGPRAAEVLPAPEAGRWAEHEGGVVARHARGLRLVVPAERLEAVRRQVLGAGGAEVSPEAYALWRVEQGLAGGLEALGELPQEVGLEARVSYKKGCYLGQEIMARLEARGNTRYRLVALQGEGLEPGAEVRRGEKAVGRVGTVALSPQGGRLALALLRKEVGAGEEVQVGGSAARVLEPPLRGGKP</sequence>
<dbReference type="NCBIfam" id="TIGR03317">
    <property type="entry name" value="ygfZ_signature"/>
    <property type="match status" value="1"/>
</dbReference>
<reference evidence="3 4" key="1">
    <citation type="submission" date="2018-08" db="EMBL/GenBank/DDBJ databases">
        <title>Meiothermus terrae DSM 26712 genome sequencing project.</title>
        <authorList>
            <person name="Da Costa M.S."/>
            <person name="Albuquerque L."/>
            <person name="Raposo P."/>
            <person name="Froufe H.J.C."/>
            <person name="Barroso C.S."/>
            <person name="Egas C."/>
        </authorList>
    </citation>
    <scope>NUCLEOTIDE SEQUENCE [LARGE SCALE GENOMIC DNA]</scope>
    <source>
        <strain evidence="3 4">DSM 26712</strain>
    </source>
</reference>
<dbReference type="Pfam" id="PF01571">
    <property type="entry name" value="GCV_T"/>
    <property type="match status" value="1"/>
</dbReference>
<dbReference type="OrthoDB" id="9796287at2"/>